<dbReference type="InterPro" id="IPR035930">
    <property type="entry name" value="FomD-like_sf"/>
</dbReference>
<dbReference type="Gene3D" id="2.40.380.10">
    <property type="entry name" value="FomD-like"/>
    <property type="match status" value="1"/>
</dbReference>
<evidence type="ECO:0000313" key="3">
    <source>
        <dbReference type="EMBL" id="KOG26942.1"/>
    </source>
</evidence>
<reference evidence="3 4" key="1">
    <citation type="submission" date="2015-06" db="EMBL/GenBank/DDBJ databases">
        <authorList>
            <person name="Hoefler B.C."/>
            <person name="Straight P.D."/>
        </authorList>
    </citation>
    <scope>NUCLEOTIDE SEQUENCE [LARGE SCALE GENOMIC DNA]</scope>
    <source>
        <strain evidence="3 4">NRRL 3427</strain>
    </source>
</reference>
<comment type="caution">
    <text evidence="3">The sequence shown here is derived from an EMBL/GenBank/DDBJ whole genome shotgun (WGS) entry which is preliminary data.</text>
</comment>
<dbReference type="PANTHER" id="PTHR39159:SF1">
    <property type="entry name" value="UPF0374 PROTEIN YGAC"/>
    <property type="match status" value="1"/>
</dbReference>
<organism evidence="3 4">
    <name type="scientific">Streptomyces viridochromogenes</name>
    <dbReference type="NCBI Taxonomy" id="1938"/>
    <lineage>
        <taxon>Bacteria</taxon>
        <taxon>Bacillati</taxon>
        <taxon>Actinomycetota</taxon>
        <taxon>Actinomycetes</taxon>
        <taxon>Kitasatosporales</taxon>
        <taxon>Streptomycetaceae</taxon>
        <taxon>Streptomyces</taxon>
    </lineage>
</organism>
<protein>
    <recommendedName>
        <fullName evidence="2">DUF402 domain-containing protein</fullName>
    </recommendedName>
</protein>
<dbReference type="SUPFAM" id="SSF159234">
    <property type="entry name" value="FomD-like"/>
    <property type="match status" value="1"/>
</dbReference>
<evidence type="ECO:0000313" key="4">
    <source>
        <dbReference type="Proteomes" id="UP000037023"/>
    </source>
</evidence>
<dbReference type="PANTHER" id="PTHR39159">
    <property type="match status" value="1"/>
</dbReference>
<sequence>MAEVASQETEFAAFAFGSVVERRDELEGRPWISYPVRVVADTPELVAVYLSHGTLLTFGDGPFSWGPHPWGPFGDRWQSAGILQLHRPGRGHSVWVLRDADTGAFREWYVNVEAPWRRTPTGFSTLDHEIDLVVPADSRTLRWKDVEKFEERARIGHFSPEEATAIRTEAADVAREIAAGEQWWDTSWSRWEPPAGWHALLQSFETEGS</sequence>
<name>A0A0L8KLY2_STRVR</name>
<evidence type="ECO:0000256" key="1">
    <source>
        <dbReference type="ARBA" id="ARBA00022801"/>
    </source>
</evidence>
<proteinExistence type="predicted"/>
<dbReference type="InterPro" id="IPR007295">
    <property type="entry name" value="DUF402"/>
</dbReference>
<dbReference type="OrthoDB" id="3815685at2"/>
<keyword evidence="1" id="KW-0378">Hydrolase</keyword>
<feature type="domain" description="DUF402" evidence="2">
    <location>
        <begin position="69"/>
        <end position="181"/>
    </location>
</feature>
<dbReference type="RefSeq" id="WP_051787062.1">
    <property type="nucleotide sequence ID" value="NZ_LGUP01000131.1"/>
</dbReference>
<dbReference type="Pfam" id="PF04167">
    <property type="entry name" value="DUF402"/>
    <property type="match status" value="1"/>
</dbReference>
<dbReference type="Proteomes" id="UP000037023">
    <property type="component" value="Unassembled WGS sequence"/>
</dbReference>
<dbReference type="GO" id="GO:0016787">
    <property type="term" value="F:hydrolase activity"/>
    <property type="evidence" value="ECO:0007669"/>
    <property type="project" value="UniProtKB-KW"/>
</dbReference>
<dbReference type="PATRIC" id="fig|1938.6.peg.3399"/>
<dbReference type="InterPro" id="IPR050212">
    <property type="entry name" value="Ntdp-like"/>
</dbReference>
<gene>
    <name evidence="3" type="ORF">ADK34_15715</name>
</gene>
<dbReference type="EMBL" id="LGUP01000131">
    <property type="protein sequence ID" value="KOG26942.1"/>
    <property type="molecule type" value="Genomic_DNA"/>
</dbReference>
<dbReference type="SMR" id="A0A0L8KLY2"/>
<accession>A0A0L8KLY2</accession>
<dbReference type="AlphaFoldDB" id="A0A0L8KLY2"/>
<evidence type="ECO:0000259" key="2">
    <source>
        <dbReference type="Pfam" id="PF04167"/>
    </source>
</evidence>